<reference evidence="2 3" key="1">
    <citation type="submission" date="2017-01" db="EMBL/GenBank/DDBJ databases">
        <title>Draft genome sequence of Pseudomonas pachastrellae type strain CCUG 46540T from a deep sea.</title>
        <authorList>
            <person name="Gomila M."/>
            <person name="Mulet M."/>
            <person name="Lalucat J."/>
            <person name="Garcia-Valdes E."/>
        </authorList>
    </citation>
    <scope>NUCLEOTIDE SEQUENCE [LARGE SCALE GENOMIC DNA]</scope>
    <source>
        <strain evidence="2 3">CCUG 46540</strain>
    </source>
</reference>
<proteinExistence type="predicted"/>
<dbReference type="Pfam" id="PF06611">
    <property type="entry name" value="DUF1145"/>
    <property type="match status" value="1"/>
</dbReference>
<feature type="transmembrane region" description="Helical" evidence="1">
    <location>
        <begin position="35"/>
        <end position="54"/>
    </location>
</feature>
<comment type="caution">
    <text evidence="2">The sequence shown here is derived from an EMBL/GenBank/DDBJ whole genome shotgun (WGS) entry which is preliminary data.</text>
</comment>
<evidence type="ECO:0000313" key="2">
    <source>
        <dbReference type="EMBL" id="ONM43404.1"/>
    </source>
</evidence>
<evidence type="ECO:0008006" key="4">
    <source>
        <dbReference type="Google" id="ProtNLM"/>
    </source>
</evidence>
<evidence type="ECO:0000256" key="1">
    <source>
        <dbReference type="SAM" id="Phobius"/>
    </source>
</evidence>
<protein>
    <recommendedName>
        <fullName evidence="4">DUF1145 domain-containing protein</fullName>
    </recommendedName>
</protein>
<organism evidence="2 3">
    <name type="scientific">Halopseudomonas pachastrellae</name>
    <dbReference type="NCBI Taxonomy" id="254161"/>
    <lineage>
        <taxon>Bacteria</taxon>
        <taxon>Pseudomonadati</taxon>
        <taxon>Pseudomonadota</taxon>
        <taxon>Gammaproteobacteria</taxon>
        <taxon>Pseudomonadales</taxon>
        <taxon>Pseudomonadaceae</taxon>
        <taxon>Halopseudomonas</taxon>
    </lineage>
</organism>
<name>A0A1S8DDC5_9GAMM</name>
<dbReference type="RefSeq" id="WP_083728080.1">
    <property type="nucleotide sequence ID" value="NZ_FOUD01000019.1"/>
</dbReference>
<keyword evidence="1" id="KW-0472">Membrane</keyword>
<accession>A0A1S8DDC5</accession>
<dbReference type="OrthoDB" id="7032679at2"/>
<keyword evidence="1" id="KW-1133">Transmembrane helix</keyword>
<keyword evidence="3" id="KW-1185">Reference proteome</keyword>
<dbReference type="AlphaFoldDB" id="A0A1S8DDC5"/>
<sequence>MRVFMLLAKLMMLAFWLTVILSLLGLVEVPNPQRLHLIALIVLGVHVVECLLMYRKLKKLGSTGLHLLQVMVFGVLHLRHPDTVRAINQAL</sequence>
<keyword evidence="1" id="KW-0812">Transmembrane</keyword>
<dbReference type="Proteomes" id="UP000242847">
    <property type="component" value="Unassembled WGS sequence"/>
</dbReference>
<evidence type="ECO:0000313" key="3">
    <source>
        <dbReference type="Proteomes" id="UP000242847"/>
    </source>
</evidence>
<dbReference type="InterPro" id="IPR009525">
    <property type="entry name" value="DUF1145"/>
</dbReference>
<dbReference type="EMBL" id="MUBC01000028">
    <property type="protein sequence ID" value="ONM43404.1"/>
    <property type="molecule type" value="Genomic_DNA"/>
</dbReference>
<gene>
    <name evidence="2" type="ORF">BXT89_12860</name>
</gene>